<evidence type="ECO:0008006" key="2">
    <source>
        <dbReference type="Google" id="ProtNLM"/>
    </source>
</evidence>
<dbReference type="AlphaFoldDB" id="A0AAU8FJZ2"/>
<name>A0AAU8FJZ2_9BACT</name>
<organism evidence="1">
    <name type="scientific">Dyadobacter sp. 676</name>
    <dbReference type="NCBI Taxonomy" id="3088362"/>
    <lineage>
        <taxon>Bacteria</taxon>
        <taxon>Pseudomonadati</taxon>
        <taxon>Bacteroidota</taxon>
        <taxon>Cytophagia</taxon>
        <taxon>Cytophagales</taxon>
        <taxon>Spirosomataceae</taxon>
        <taxon>Dyadobacter</taxon>
    </lineage>
</organism>
<dbReference type="RefSeq" id="WP_353719077.1">
    <property type="nucleotide sequence ID" value="NZ_CP159289.1"/>
</dbReference>
<proteinExistence type="predicted"/>
<protein>
    <recommendedName>
        <fullName evidence="2">SusC/RagA family TonB-linked outer membrane protein</fullName>
    </recommendedName>
</protein>
<reference evidence="1" key="1">
    <citation type="submission" date="2024-06" db="EMBL/GenBank/DDBJ databases">
        <title>Sequencing and assembly of the genome of Dyadobacter sp. strain 676, a symbiont of Cyamopsis tetragonoloba.</title>
        <authorList>
            <person name="Guro P."/>
            <person name="Sazanova A."/>
            <person name="Kuznetsova I."/>
            <person name="Belimov A."/>
            <person name="Safronova V."/>
        </authorList>
    </citation>
    <scope>NUCLEOTIDE SEQUENCE</scope>
    <source>
        <strain evidence="1">676</strain>
    </source>
</reference>
<evidence type="ECO:0000313" key="1">
    <source>
        <dbReference type="EMBL" id="XCH23753.1"/>
    </source>
</evidence>
<gene>
    <name evidence="1" type="ORF">ABV298_26135</name>
</gene>
<sequence>MYREELGNFDAYLPRLVGYVAQGSGRALQVANDRFMQNVGYIRLRNLQIGYTIPERITSKIHARDLKVYLSGENLWTWSPLYKWTRDTDVTSIYGSDRDLSGGGSGDGYNYPMLKSVSIGLSLNF</sequence>
<dbReference type="EMBL" id="CP159289">
    <property type="protein sequence ID" value="XCH23753.1"/>
    <property type="molecule type" value="Genomic_DNA"/>
</dbReference>
<accession>A0AAU8FJZ2</accession>